<evidence type="ECO:0000256" key="1">
    <source>
        <dbReference type="SAM" id="SignalP"/>
    </source>
</evidence>
<dbReference type="Proteomes" id="UP000076744">
    <property type="component" value="Unassembled WGS sequence"/>
</dbReference>
<name>A0A162I6Y9_CORFA</name>
<sequence length="182" mass="20540">MKFLNLVAAAAAGLLSAPAVAQIHTNGPVFRLAFKQVEAASESLHHAILAFRSNDTMPPLAIATAELVHVVKEAHVNISREDNLGLSQTIQVMLPVFRRFKPRMRNMVEDFKGRRDIVILTHNCEVVRMSIGVLHDAVNMFMSLVRRKIANAAWKTAEKEENKIHNLMIGLKYHYHKEHCQD</sequence>
<accession>A0A162I6Y9</accession>
<evidence type="ECO:0000313" key="3">
    <source>
        <dbReference type="Proteomes" id="UP000076744"/>
    </source>
</evidence>
<dbReference type="RefSeq" id="XP_018700197.1">
    <property type="nucleotide sequence ID" value="XM_018852569.1"/>
</dbReference>
<feature type="signal peptide" evidence="1">
    <location>
        <begin position="1"/>
        <end position="21"/>
    </location>
</feature>
<evidence type="ECO:0008006" key="4">
    <source>
        <dbReference type="Google" id="ProtNLM"/>
    </source>
</evidence>
<protein>
    <recommendedName>
        <fullName evidence="4">Cell wall galactomannoprotein</fullName>
    </recommendedName>
</protein>
<comment type="caution">
    <text evidence="2">The sequence shown here is derived from an EMBL/GenBank/DDBJ whole genome shotgun (WGS) entry which is preliminary data.</text>
</comment>
<feature type="chain" id="PRO_5007835579" description="Cell wall galactomannoprotein" evidence="1">
    <location>
        <begin position="22"/>
        <end position="182"/>
    </location>
</feature>
<organism evidence="2 3">
    <name type="scientific">Cordyceps fumosorosea (strain ARSEF 2679)</name>
    <name type="common">Isaria fumosorosea</name>
    <dbReference type="NCBI Taxonomy" id="1081104"/>
    <lineage>
        <taxon>Eukaryota</taxon>
        <taxon>Fungi</taxon>
        <taxon>Dikarya</taxon>
        <taxon>Ascomycota</taxon>
        <taxon>Pezizomycotina</taxon>
        <taxon>Sordariomycetes</taxon>
        <taxon>Hypocreomycetidae</taxon>
        <taxon>Hypocreales</taxon>
        <taxon>Cordycipitaceae</taxon>
        <taxon>Cordyceps</taxon>
    </lineage>
</organism>
<dbReference type="GeneID" id="30025258"/>
<evidence type="ECO:0000313" key="2">
    <source>
        <dbReference type="EMBL" id="OAA53125.1"/>
    </source>
</evidence>
<proteinExistence type="predicted"/>
<keyword evidence="1" id="KW-0732">Signal</keyword>
<dbReference type="EMBL" id="AZHB01000039">
    <property type="protein sequence ID" value="OAA53125.1"/>
    <property type="molecule type" value="Genomic_DNA"/>
</dbReference>
<reference evidence="2 3" key="1">
    <citation type="journal article" date="2016" name="Genome Biol. Evol.">
        <title>Divergent and convergent evolution of fungal pathogenicity.</title>
        <authorList>
            <person name="Shang Y."/>
            <person name="Xiao G."/>
            <person name="Zheng P."/>
            <person name="Cen K."/>
            <person name="Zhan S."/>
            <person name="Wang C."/>
        </authorList>
    </citation>
    <scope>NUCLEOTIDE SEQUENCE [LARGE SCALE GENOMIC DNA]</scope>
    <source>
        <strain evidence="2 3">ARSEF 2679</strain>
    </source>
</reference>
<dbReference type="AlphaFoldDB" id="A0A162I6Y9"/>
<keyword evidence="3" id="KW-1185">Reference proteome</keyword>
<gene>
    <name evidence="2" type="ORF">ISF_08966</name>
</gene>